<sequence>MNPYGNVYFWKGLRLFAKSSEEVMEEVDEQIVEGGIEDVLTQKKPDKHHRYTTRQKISLFLGLLLFFAVIAMPIPQTFLDSAIKNAKLSDEIVSEALASGLLVKDGSKYKAKDISAFLEWLEQKDAKAYGEIVKKARDMKSVLALTVLMAIWWIGEAIPLPATALLPLVVLPFLEVSQITDVAKSYASKVIFLFMGGFMIAAAMMKWNLHRRLALIIIDFIGVTPRKIVLGFMIATAFLSMWISNTATTMMMMPIALAIIMQVATQGMELQKKGQLKGVDFTAGNFKFGTALMLGIAYSASIGGVATIIGTPPNAILVGVLPKLFPDAPEITFTDWIVFGIPIVVVMLFITWFLMVYILNPPEIDVLPGGKEVIKREKEKLGKWTKGEKIVMIVFVLTALAWINSSPKNLGGMIVPGIRTYLPFVNDYVIAMLSAIALFLIPVDMKRGEFALDWDHAKEIPWGILLLFGGGIALSGAFTKSGLAVWVGEQLLFLKGMHPIVVLAVITTLVIFLTEMTSNTAITTLMMPIMASFALAMGVDPRGFMVAAALAASYAFMLPVATPPNAIVFGTGYVTIPQMARNGFLLNLIGIVLLTIACYTLVSAVLGINWFVTPQWVSP</sequence>
<dbReference type="GO" id="GO:0005886">
    <property type="term" value="C:plasma membrane"/>
    <property type="evidence" value="ECO:0007669"/>
    <property type="project" value="TreeGrafter"/>
</dbReference>
<dbReference type="STRING" id="387631.Asulf_01109"/>
<organism evidence="7 8">
    <name type="scientific">Archaeoglobus sulfaticallidus PM70-1</name>
    <dbReference type="NCBI Taxonomy" id="387631"/>
    <lineage>
        <taxon>Archaea</taxon>
        <taxon>Methanobacteriati</taxon>
        <taxon>Methanobacteriota</taxon>
        <taxon>Archaeoglobi</taxon>
        <taxon>Archaeoglobales</taxon>
        <taxon>Archaeoglobaceae</taxon>
        <taxon>Archaeoglobus</taxon>
    </lineage>
</organism>
<keyword evidence="2" id="KW-0813">Transport</keyword>
<gene>
    <name evidence="7" type="ORF">Asulf_01109</name>
</gene>
<keyword evidence="3 6" id="KW-0812">Transmembrane</keyword>
<evidence type="ECO:0000256" key="4">
    <source>
        <dbReference type="ARBA" id="ARBA00022989"/>
    </source>
</evidence>
<evidence type="ECO:0000256" key="5">
    <source>
        <dbReference type="ARBA" id="ARBA00023136"/>
    </source>
</evidence>
<evidence type="ECO:0000256" key="1">
    <source>
        <dbReference type="ARBA" id="ARBA00004141"/>
    </source>
</evidence>
<evidence type="ECO:0000256" key="3">
    <source>
        <dbReference type="ARBA" id="ARBA00022692"/>
    </source>
</evidence>
<feature type="transmembrane region" description="Helical" evidence="6">
    <location>
        <begin position="520"/>
        <end position="538"/>
    </location>
</feature>
<feature type="transmembrane region" description="Helical" evidence="6">
    <location>
        <begin position="584"/>
        <end position="612"/>
    </location>
</feature>
<dbReference type="PANTHER" id="PTHR10283">
    <property type="entry name" value="SOLUTE CARRIER FAMILY 13 MEMBER"/>
    <property type="match status" value="1"/>
</dbReference>
<feature type="transmembrane region" description="Helical" evidence="6">
    <location>
        <begin position="142"/>
        <end position="166"/>
    </location>
</feature>
<dbReference type="HOGENOM" id="CLU_005170_0_0_2"/>
<feature type="transmembrane region" description="Helical" evidence="6">
    <location>
        <begin position="492"/>
        <end position="513"/>
    </location>
</feature>
<evidence type="ECO:0000256" key="2">
    <source>
        <dbReference type="ARBA" id="ARBA00022448"/>
    </source>
</evidence>
<dbReference type="Proteomes" id="UP000013307">
    <property type="component" value="Chromosome"/>
</dbReference>
<keyword evidence="8" id="KW-1185">Reference proteome</keyword>
<feature type="transmembrane region" description="Helical" evidence="6">
    <location>
        <begin position="57"/>
        <end position="79"/>
    </location>
</feature>
<feature type="transmembrane region" description="Helical" evidence="6">
    <location>
        <begin position="228"/>
        <end position="245"/>
    </location>
</feature>
<dbReference type="PANTHER" id="PTHR10283:SF82">
    <property type="entry name" value="SOLUTE CARRIER FAMILY 13 MEMBER 2"/>
    <property type="match status" value="1"/>
</dbReference>
<dbReference type="InterPro" id="IPR031312">
    <property type="entry name" value="Na/sul_symport_CS"/>
</dbReference>
<comment type="subcellular location">
    <subcellularLocation>
        <location evidence="1">Membrane</location>
        <topology evidence="1">Multi-pass membrane protein</topology>
    </subcellularLocation>
</comment>
<feature type="transmembrane region" description="Helical" evidence="6">
    <location>
        <begin position="291"/>
        <end position="316"/>
    </location>
</feature>
<evidence type="ECO:0000256" key="6">
    <source>
        <dbReference type="SAM" id="Phobius"/>
    </source>
</evidence>
<reference evidence="7 8" key="1">
    <citation type="journal article" date="2013" name="Genome Announc.">
        <title>Complete Genome Sequence of the Thermophilic and Facultatively Chemolithoautotrophic Sulfate Reducer Archaeoglobus sulfaticallidus Strain PM70-1T.</title>
        <authorList>
            <person name="Stokke R."/>
            <person name="Hocking W.P."/>
            <person name="Steinsbu B.O."/>
            <person name="Steen I.H."/>
        </authorList>
    </citation>
    <scope>NUCLEOTIDE SEQUENCE [LARGE SCALE GENOMIC DNA]</scope>
    <source>
        <strain evidence="7">PM70-1</strain>
    </source>
</reference>
<dbReference type="eggNOG" id="arCOG00238">
    <property type="taxonomic scope" value="Archaea"/>
</dbReference>
<feature type="transmembrane region" description="Helical" evidence="6">
    <location>
        <begin position="464"/>
        <end position="486"/>
    </location>
</feature>
<feature type="transmembrane region" description="Helical" evidence="6">
    <location>
        <begin position="336"/>
        <end position="359"/>
    </location>
</feature>
<proteinExistence type="predicted"/>
<feature type="transmembrane region" description="Helical" evidence="6">
    <location>
        <begin position="425"/>
        <end position="443"/>
    </location>
</feature>
<dbReference type="GO" id="GO:0015141">
    <property type="term" value="F:succinate transmembrane transporter activity"/>
    <property type="evidence" value="ECO:0007669"/>
    <property type="project" value="UniProtKB-ARBA"/>
</dbReference>
<dbReference type="PROSITE" id="PS01271">
    <property type="entry name" value="NA_SULFATE"/>
    <property type="match status" value="1"/>
</dbReference>
<dbReference type="NCBIfam" id="TIGR00785">
    <property type="entry name" value="dass"/>
    <property type="match status" value="1"/>
</dbReference>
<protein>
    <submittedName>
        <fullName evidence="7">Anion transporter</fullName>
    </submittedName>
</protein>
<accession>N0BBX1</accession>
<dbReference type="EMBL" id="CP005290">
    <property type="protein sequence ID" value="AGK61109.1"/>
    <property type="molecule type" value="Genomic_DNA"/>
</dbReference>
<keyword evidence="5 6" id="KW-0472">Membrane</keyword>
<dbReference type="KEGG" id="ast:Asulf_01109"/>
<name>N0BBX1_9EURY</name>
<dbReference type="Pfam" id="PF00939">
    <property type="entry name" value="Na_sulph_symp"/>
    <property type="match status" value="1"/>
</dbReference>
<evidence type="ECO:0000313" key="8">
    <source>
        <dbReference type="Proteomes" id="UP000013307"/>
    </source>
</evidence>
<feature type="transmembrane region" description="Helical" evidence="6">
    <location>
        <begin position="390"/>
        <end position="405"/>
    </location>
</feature>
<keyword evidence="4 6" id="KW-1133">Transmembrane helix</keyword>
<dbReference type="CDD" id="cd01115">
    <property type="entry name" value="SLC13_permease"/>
    <property type="match status" value="1"/>
</dbReference>
<feature type="transmembrane region" description="Helical" evidence="6">
    <location>
        <begin position="186"/>
        <end position="207"/>
    </location>
</feature>
<evidence type="ECO:0000313" key="7">
    <source>
        <dbReference type="EMBL" id="AGK61109.1"/>
    </source>
</evidence>
<dbReference type="AlphaFoldDB" id="N0BBX1"/>
<dbReference type="InterPro" id="IPR001898">
    <property type="entry name" value="SLC13A/DASS"/>
</dbReference>